<evidence type="ECO:0000313" key="4">
    <source>
        <dbReference type="Proteomes" id="UP000567885"/>
    </source>
</evidence>
<accession>A0A8H5SPE3</accession>
<proteinExistence type="predicted"/>
<feature type="compositionally biased region" description="Polar residues" evidence="2">
    <location>
        <begin position="146"/>
        <end position="162"/>
    </location>
</feature>
<gene>
    <name evidence="3" type="ORF">FHETE_11195</name>
</gene>
<dbReference type="AlphaFoldDB" id="A0A8H5SPE3"/>
<sequence>MPTLSSPPILPPITIRDSYQVLRTEYQKQQVEHTRVHEMEQSSLRGDFDALLQRNRSSDTLIEALQAHIASYEEQNRDLQVRLQACEERLESSEEANRRLQVCLQVCEEENRRSDACHWSAENDLQDSLDDKRGLHARLRAEESLLQGSSAETQQSEDALPW</sequence>
<name>A0A8H5SPE3_FUSHE</name>
<keyword evidence="4" id="KW-1185">Reference proteome</keyword>
<dbReference type="Proteomes" id="UP000567885">
    <property type="component" value="Unassembled WGS sequence"/>
</dbReference>
<keyword evidence="1" id="KW-0175">Coiled coil</keyword>
<evidence type="ECO:0000256" key="1">
    <source>
        <dbReference type="SAM" id="Coils"/>
    </source>
</evidence>
<feature type="coiled-coil region" evidence="1">
    <location>
        <begin position="62"/>
        <end position="103"/>
    </location>
</feature>
<protein>
    <submittedName>
        <fullName evidence="3">Uncharacterized protein</fullName>
    </submittedName>
</protein>
<reference evidence="3 4" key="1">
    <citation type="submission" date="2020-05" db="EMBL/GenBank/DDBJ databases">
        <title>Identification and distribution of gene clusters putatively required for synthesis of sphingolipid metabolism inhibitors in phylogenetically diverse species of the filamentous fungus Fusarium.</title>
        <authorList>
            <person name="Kim H.-S."/>
            <person name="Busman M."/>
            <person name="Brown D.W."/>
            <person name="Divon H."/>
            <person name="Uhlig S."/>
            <person name="Proctor R.H."/>
        </authorList>
    </citation>
    <scope>NUCLEOTIDE SEQUENCE [LARGE SCALE GENOMIC DNA]</scope>
    <source>
        <strain evidence="3 4">NRRL 20693</strain>
    </source>
</reference>
<comment type="caution">
    <text evidence="3">The sequence shown here is derived from an EMBL/GenBank/DDBJ whole genome shotgun (WGS) entry which is preliminary data.</text>
</comment>
<evidence type="ECO:0000313" key="3">
    <source>
        <dbReference type="EMBL" id="KAF5655377.1"/>
    </source>
</evidence>
<organism evidence="3 4">
    <name type="scientific">Fusarium heterosporum</name>
    <dbReference type="NCBI Taxonomy" id="42747"/>
    <lineage>
        <taxon>Eukaryota</taxon>
        <taxon>Fungi</taxon>
        <taxon>Dikarya</taxon>
        <taxon>Ascomycota</taxon>
        <taxon>Pezizomycotina</taxon>
        <taxon>Sordariomycetes</taxon>
        <taxon>Hypocreomycetidae</taxon>
        <taxon>Hypocreales</taxon>
        <taxon>Nectriaceae</taxon>
        <taxon>Fusarium</taxon>
        <taxon>Fusarium heterosporum species complex</taxon>
    </lineage>
</organism>
<evidence type="ECO:0000256" key="2">
    <source>
        <dbReference type="SAM" id="MobiDB-lite"/>
    </source>
</evidence>
<feature type="region of interest" description="Disordered" evidence="2">
    <location>
        <begin position="143"/>
        <end position="162"/>
    </location>
</feature>
<dbReference type="EMBL" id="JAAGWQ010000430">
    <property type="protein sequence ID" value="KAF5655377.1"/>
    <property type="molecule type" value="Genomic_DNA"/>
</dbReference>